<name>A0A7W7QBQ2_9PSEU</name>
<dbReference type="Pfam" id="PF07275">
    <property type="entry name" value="ArdA"/>
    <property type="match status" value="1"/>
</dbReference>
<reference evidence="2 3" key="1">
    <citation type="submission" date="2020-08" db="EMBL/GenBank/DDBJ databases">
        <title>Genomic Encyclopedia of Type Strains, Phase III (KMG-III): the genomes of soil and plant-associated and newly described type strains.</title>
        <authorList>
            <person name="Whitman W."/>
        </authorList>
    </citation>
    <scope>NUCLEOTIDE SEQUENCE [LARGE SCALE GENOMIC DNA]</scope>
    <source>
        <strain evidence="2 3">CECT 8960</strain>
    </source>
</reference>
<dbReference type="RefSeq" id="WP_184814565.1">
    <property type="nucleotide sequence ID" value="NZ_JACHJQ010000007.1"/>
</dbReference>
<organism evidence="2 3">
    <name type="scientific">Actinophytocola algeriensis</name>
    <dbReference type="NCBI Taxonomy" id="1768010"/>
    <lineage>
        <taxon>Bacteria</taxon>
        <taxon>Bacillati</taxon>
        <taxon>Actinomycetota</taxon>
        <taxon>Actinomycetes</taxon>
        <taxon>Pseudonocardiales</taxon>
        <taxon>Pseudonocardiaceae</taxon>
    </lineage>
</organism>
<dbReference type="InterPro" id="IPR009899">
    <property type="entry name" value="ArdA"/>
</dbReference>
<accession>A0A7W7QBQ2</accession>
<dbReference type="AlphaFoldDB" id="A0A7W7QBQ2"/>
<dbReference type="EMBL" id="JACHJQ010000007">
    <property type="protein sequence ID" value="MBB4910533.1"/>
    <property type="molecule type" value="Genomic_DNA"/>
</dbReference>
<proteinExistence type="predicted"/>
<protein>
    <submittedName>
        <fullName evidence="2">Antirestriction protein</fullName>
    </submittedName>
</protein>
<gene>
    <name evidence="2" type="ORF">FHR82_006791</name>
</gene>
<evidence type="ECO:0000256" key="1">
    <source>
        <dbReference type="SAM" id="MobiDB-lite"/>
    </source>
</evidence>
<keyword evidence="3" id="KW-1185">Reference proteome</keyword>
<dbReference type="Proteomes" id="UP000520767">
    <property type="component" value="Unassembled WGS sequence"/>
</dbReference>
<sequence length="356" mass="39413">MERQTHQPEGGTHTPAVNSYGTDDPEAQAHIEHARVEAARERKRDRLTLERLVELGLNPDDAEVLIEFDHAMNEARTEGEHFRATSLDDTRRDLAELLALRSHPRGDVALADFAADLRKDIGNGRLVNAVPSSIASYQAAGLNRRDALTVADFEYYLRYKLASAGDPAASLGIERAERPPKPAPRVYVIDHRTDNSQEPTGQWVDVNQAADELEAAIAEAFGRQPEDGAIDWSVTHAQGFAGIDLFGSSDSQLVATIGQGVAEHGDAFAAWVELHGIGDADLLGRFNDFYIGSYQSKRDWAESIAADLEWLEHLDRVVEPTLRPYVRIDYDQVVRDTSGSWDLITGADGRLYVFLR</sequence>
<evidence type="ECO:0000313" key="2">
    <source>
        <dbReference type="EMBL" id="MBB4910533.1"/>
    </source>
</evidence>
<comment type="caution">
    <text evidence="2">The sequence shown here is derived from an EMBL/GenBank/DDBJ whole genome shotgun (WGS) entry which is preliminary data.</text>
</comment>
<evidence type="ECO:0000313" key="3">
    <source>
        <dbReference type="Proteomes" id="UP000520767"/>
    </source>
</evidence>
<feature type="region of interest" description="Disordered" evidence="1">
    <location>
        <begin position="1"/>
        <end position="29"/>
    </location>
</feature>